<dbReference type="SMART" id="SM00922">
    <property type="entry name" value="MR_MLE"/>
    <property type="match status" value="1"/>
</dbReference>
<reference evidence="3" key="1">
    <citation type="submission" date="2022-11" db="EMBL/GenBank/DDBJ databases">
        <title>The characterization of three novel Bacteroidetes species and genomic analysis of their roles in tidal elemental geochemical cycles.</title>
        <authorList>
            <person name="Ma K.-J."/>
        </authorList>
    </citation>
    <scope>NUCLEOTIDE SEQUENCE</scope>
    <source>
        <strain evidence="3">M415</strain>
    </source>
</reference>
<dbReference type="SUPFAM" id="SSF54826">
    <property type="entry name" value="Enolase N-terminal domain-like"/>
    <property type="match status" value="1"/>
</dbReference>
<dbReference type="InterPro" id="IPR018110">
    <property type="entry name" value="Mandel_Rmase/mucon_lact_enz_CS"/>
</dbReference>
<dbReference type="InterPro" id="IPR029065">
    <property type="entry name" value="Enolase_C-like"/>
</dbReference>
<dbReference type="GO" id="GO:0046872">
    <property type="term" value="F:metal ion binding"/>
    <property type="evidence" value="ECO:0007669"/>
    <property type="project" value="UniProtKB-KW"/>
</dbReference>
<dbReference type="EMBL" id="JAPFQP010000002">
    <property type="protein sequence ID" value="MCX2719446.1"/>
    <property type="molecule type" value="Genomic_DNA"/>
</dbReference>
<evidence type="ECO:0000313" key="4">
    <source>
        <dbReference type="Proteomes" id="UP001207116"/>
    </source>
</evidence>
<gene>
    <name evidence="3" type="ORF">OO016_07530</name>
</gene>
<dbReference type="InterPro" id="IPR029017">
    <property type="entry name" value="Enolase-like_N"/>
</dbReference>
<dbReference type="CDD" id="cd03320">
    <property type="entry name" value="OSBS"/>
    <property type="match status" value="1"/>
</dbReference>
<sequence length="350" mass="38838">MKARYIKYLLNFKVPGGTSRGILTEKETWFLLLQQGNSVGIGECGIFRGLSYDDLPDYEEKLKWVCSNIHLGKDQLLKELAEYPSIQFGLEQAMLSLGSENPFVLFPSDFTADQDTIPINGLIWMGDLDFMQQQIRDKIEQGFKCLKLKIGALSFDAELELLGQIRKEYSAEHLELRVDANGAFHPEQALEKLKALARLDLHSIEQPIKPGNTEVMSVLCAESPLPIALDEELIGITDVTKKAQLLQTIKPQFIILKPGLVGGYSGSEEWIGLAEGLDIGWWITSALESNIGLNAIAQWTYTLGVGMPQGLGTGALFTNNIESPLAVEEGSLRYKQDSSWNTEVISKLCI</sequence>
<evidence type="ECO:0000259" key="2">
    <source>
        <dbReference type="SMART" id="SM00922"/>
    </source>
</evidence>
<dbReference type="InterPro" id="IPR036849">
    <property type="entry name" value="Enolase-like_C_sf"/>
</dbReference>
<dbReference type="Proteomes" id="UP001207116">
    <property type="component" value="Unassembled WGS sequence"/>
</dbReference>
<feature type="domain" description="Mandelate racemase/muconate lactonizing enzyme C-terminal" evidence="2">
    <location>
        <begin position="128"/>
        <end position="226"/>
    </location>
</feature>
<dbReference type="AlphaFoldDB" id="A0AAE3SNR0"/>
<keyword evidence="4" id="KW-1185">Reference proteome</keyword>
<dbReference type="Gene3D" id="3.20.20.120">
    <property type="entry name" value="Enolase-like C-terminal domain"/>
    <property type="match status" value="1"/>
</dbReference>
<dbReference type="Gene3D" id="3.30.390.10">
    <property type="entry name" value="Enolase-like, N-terminal domain"/>
    <property type="match status" value="1"/>
</dbReference>
<dbReference type="SFLD" id="SFLDG00180">
    <property type="entry name" value="muconate_cycloisomerase"/>
    <property type="match status" value="1"/>
</dbReference>
<dbReference type="GO" id="GO:0016854">
    <property type="term" value="F:racemase and epimerase activity"/>
    <property type="evidence" value="ECO:0007669"/>
    <property type="project" value="UniProtKB-ARBA"/>
</dbReference>
<organism evidence="3 4">
    <name type="scientific">Lentiprolixibacter aurantiacus</name>
    <dbReference type="NCBI Taxonomy" id="2993939"/>
    <lineage>
        <taxon>Bacteria</taxon>
        <taxon>Pseudomonadati</taxon>
        <taxon>Bacteroidota</taxon>
        <taxon>Flavobacteriia</taxon>
        <taxon>Flavobacteriales</taxon>
        <taxon>Flavobacteriaceae</taxon>
        <taxon>Lentiprolixibacter</taxon>
    </lineage>
</organism>
<dbReference type="PANTHER" id="PTHR48073:SF2">
    <property type="entry name" value="O-SUCCINYLBENZOATE SYNTHASE"/>
    <property type="match status" value="1"/>
</dbReference>
<dbReference type="SUPFAM" id="SSF51604">
    <property type="entry name" value="Enolase C-terminal domain-like"/>
    <property type="match status" value="1"/>
</dbReference>
<dbReference type="PROSITE" id="PS00909">
    <property type="entry name" value="MR_MLE_2"/>
    <property type="match status" value="1"/>
</dbReference>
<dbReference type="GO" id="GO:0009063">
    <property type="term" value="P:amino acid catabolic process"/>
    <property type="evidence" value="ECO:0007669"/>
    <property type="project" value="InterPro"/>
</dbReference>
<accession>A0AAE3SNR0</accession>
<dbReference type="InterPro" id="IPR013342">
    <property type="entry name" value="Mandelate_racemase_C"/>
</dbReference>
<dbReference type="Pfam" id="PF13378">
    <property type="entry name" value="MR_MLE_C"/>
    <property type="match status" value="1"/>
</dbReference>
<keyword evidence="1" id="KW-0479">Metal-binding</keyword>
<evidence type="ECO:0000256" key="1">
    <source>
        <dbReference type="ARBA" id="ARBA00022723"/>
    </source>
</evidence>
<proteinExistence type="predicted"/>
<dbReference type="SFLD" id="SFLDF00009">
    <property type="entry name" value="o-succinylbenzoate_synthase"/>
    <property type="match status" value="1"/>
</dbReference>
<comment type="caution">
    <text evidence="3">The sequence shown here is derived from an EMBL/GenBank/DDBJ whole genome shotgun (WGS) entry which is preliminary data.</text>
</comment>
<dbReference type="RefSeq" id="WP_266012115.1">
    <property type="nucleotide sequence ID" value="NZ_JAPFQP010000002.1"/>
</dbReference>
<dbReference type="PANTHER" id="PTHR48073">
    <property type="entry name" value="O-SUCCINYLBENZOATE SYNTHASE-RELATED"/>
    <property type="match status" value="1"/>
</dbReference>
<dbReference type="SFLD" id="SFLDS00001">
    <property type="entry name" value="Enolase"/>
    <property type="match status" value="1"/>
</dbReference>
<name>A0AAE3SNR0_9FLAO</name>
<evidence type="ECO:0000313" key="3">
    <source>
        <dbReference type="EMBL" id="MCX2719446.1"/>
    </source>
</evidence>
<protein>
    <submittedName>
        <fullName evidence="3">O-succinylbenzoate synthase</fullName>
    </submittedName>
</protein>